<organism evidence="2 3">
    <name type="scientific">Eimeria mitis</name>
    <dbReference type="NCBI Taxonomy" id="44415"/>
    <lineage>
        <taxon>Eukaryota</taxon>
        <taxon>Sar</taxon>
        <taxon>Alveolata</taxon>
        <taxon>Apicomplexa</taxon>
        <taxon>Conoidasida</taxon>
        <taxon>Coccidia</taxon>
        <taxon>Eucoccidiorida</taxon>
        <taxon>Eimeriorina</taxon>
        <taxon>Eimeriidae</taxon>
        <taxon>Eimeria</taxon>
    </lineage>
</organism>
<name>U6JPY0_9EIME</name>
<keyword evidence="3" id="KW-1185">Reference proteome</keyword>
<dbReference type="EMBL" id="HG679776">
    <property type="protein sequence ID" value="CDJ27519.1"/>
    <property type="molecule type" value="Genomic_DNA"/>
</dbReference>
<dbReference type="GeneID" id="25378060"/>
<proteinExistence type="predicted"/>
<dbReference type="Proteomes" id="UP000030744">
    <property type="component" value="Unassembled WGS sequence"/>
</dbReference>
<reference evidence="2" key="2">
    <citation type="submission" date="2013-10" db="EMBL/GenBank/DDBJ databases">
        <authorList>
            <person name="Aslett M."/>
        </authorList>
    </citation>
    <scope>NUCLEOTIDE SEQUENCE [LARGE SCALE GENOMIC DNA]</scope>
    <source>
        <strain evidence="2">Houghton</strain>
    </source>
</reference>
<dbReference type="RefSeq" id="XP_013350097.1">
    <property type="nucleotide sequence ID" value="XM_013494643.1"/>
</dbReference>
<feature type="compositionally biased region" description="Polar residues" evidence="1">
    <location>
        <begin position="39"/>
        <end position="52"/>
    </location>
</feature>
<feature type="region of interest" description="Disordered" evidence="1">
    <location>
        <begin position="35"/>
        <end position="85"/>
    </location>
</feature>
<evidence type="ECO:0000313" key="2">
    <source>
        <dbReference type="EMBL" id="CDJ27519.1"/>
    </source>
</evidence>
<reference evidence="2" key="1">
    <citation type="submission" date="2013-10" db="EMBL/GenBank/DDBJ databases">
        <title>Genomic analysis of the causative agents of coccidiosis in chickens.</title>
        <authorList>
            <person name="Reid A.J."/>
            <person name="Blake D."/>
            <person name="Billington K."/>
            <person name="Browne H."/>
            <person name="Dunn M."/>
            <person name="Hung S."/>
            <person name="Kawahara F."/>
            <person name="Miranda-Saavedra D."/>
            <person name="Mourier T."/>
            <person name="Nagra H."/>
            <person name="Otto T.D."/>
            <person name="Rawlings N."/>
            <person name="Sanchez A."/>
            <person name="Sanders M."/>
            <person name="Subramaniam C."/>
            <person name="Tay Y."/>
            <person name="Dear P."/>
            <person name="Doerig C."/>
            <person name="Gruber A."/>
            <person name="Parkinson J."/>
            <person name="Shirley M."/>
            <person name="Wan K.L."/>
            <person name="Berriman M."/>
            <person name="Tomley F."/>
            <person name="Pain A."/>
        </authorList>
    </citation>
    <scope>NUCLEOTIDE SEQUENCE [LARGE SCALE GENOMIC DNA]</scope>
    <source>
        <strain evidence="2">Houghton</strain>
    </source>
</reference>
<dbReference type="VEuPathDB" id="ToxoDB:EMH_0032510"/>
<protein>
    <submittedName>
        <fullName evidence="2">Uncharacterized protein</fullName>
    </submittedName>
</protein>
<accession>U6JPY0</accession>
<dbReference type="AlphaFoldDB" id="U6JPY0"/>
<evidence type="ECO:0000256" key="1">
    <source>
        <dbReference type="SAM" id="MobiDB-lite"/>
    </source>
</evidence>
<evidence type="ECO:0000313" key="3">
    <source>
        <dbReference type="Proteomes" id="UP000030744"/>
    </source>
</evidence>
<sequence>MMMDAYGAADAVQNAPSSSALDDFYASDAPQHHMFPASCDTSTQQSQADQLSSPPPPAETRATVCLGGAPPSPSQLSGTLDSHKTPGGAKFAVSQVHGVYLTLHRLVLSRCAPWAEFFCASSFQRPGNDRRHIDSS</sequence>
<gene>
    <name evidence="2" type="ORF">EMH_0032510</name>
</gene>
<dbReference type="OrthoDB" id="63113at2759"/>